<evidence type="ECO:0000256" key="2">
    <source>
        <dbReference type="ARBA" id="ARBA00022801"/>
    </source>
</evidence>
<evidence type="ECO:0000313" key="5">
    <source>
        <dbReference type="EMBL" id="GAA5414554.1"/>
    </source>
</evidence>
<comment type="similarity">
    <text evidence="3">Belongs to the peptidase U32 family.</text>
</comment>
<dbReference type="PANTHER" id="PTHR30217">
    <property type="entry name" value="PEPTIDASE U32 FAMILY"/>
    <property type="match status" value="1"/>
</dbReference>
<comment type="caution">
    <text evidence="5">The sequence shown here is derived from an EMBL/GenBank/DDBJ whole genome shotgun (WGS) entry which is preliminary data.</text>
</comment>
<dbReference type="Pfam" id="PF01136">
    <property type="entry name" value="Peptidase_U32"/>
    <property type="match status" value="1"/>
</dbReference>
<gene>
    <name evidence="5" type="ORF">UREOM_2650</name>
</gene>
<evidence type="ECO:0000259" key="4">
    <source>
        <dbReference type="Pfam" id="PF16325"/>
    </source>
</evidence>
<organism evidence="5 6">
    <name type="scientific">Ureaplasma ceti</name>
    <dbReference type="NCBI Taxonomy" id="3119530"/>
    <lineage>
        <taxon>Bacteria</taxon>
        <taxon>Bacillati</taxon>
        <taxon>Mycoplasmatota</taxon>
        <taxon>Mycoplasmoidales</taxon>
        <taxon>Mycoplasmoidaceae</taxon>
        <taxon>Ureaplasma</taxon>
    </lineage>
</organism>
<keyword evidence="6" id="KW-1185">Reference proteome</keyword>
<evidence type="ECO:0000256" key="3">
    <source>
        <dbReference type="ARBA" id="ARBA00038374"/>
    </source>
</evidence>
<feature type="domain" description="Peptidase family U32 C-terminal" evidence="4">
    <location>
        <begin position="319"/>
        <end position="394"/>
    </location>
</feature>
<evidence type="ECO:0000256" key="1">
    <source>
        <dbReference type="ARBA" id="ARBA00022670"/>
    </source>
</evidence>
<dbReference type="InterPro" id="IPR051454">
    <property type="entry name" value="RNA/ubiquinone_mod_enzymes"/>
</dbReference>
<dbReference type="Pfam" id="PF16325">
    <property type="entry name" value="Peptidase_U32_C"/>
    <property type="match status" value="1"/>
</dbReference>
<dbReference type="InterPro" id="IPR001539">
    <property type="entry name" value="Peptidase_U32"/>
</dbReference>
<sequence length="397" mass="45210">MRTELLAPAGDMERAMIALDYGADAVFLGAKAYSLRAHASNFELSDIKKTIDYAHAQNKKVYLVTNILCHNALLKAAPEYIKKLVECDPDGFITADPYLVNLLRKEYPQKEIHISTQQSVCNSKAALFWKRNSATRVVLAREVAFDEMKALMQNLNNRVEIEIFIHGAVCISYSGRCMMSNNFSLRDANVGGCAQSCRWKYTVENTDIDNKSKFFTMSAKDMVQITNVQELMDLGVASFKIEGRMKSMHYVATVVNAYRKAMDRYYNNMDMSIDALSDELKKAANRDTDTAWMDGNPGYEKMLYHDETKRLAQNYVFVIQKKLGNGYYEILTKNHLAKSNRLEIIGPNHDNVYCYITEMKTKNNEVLEVCPTPMSVLTVKFDTDVELDYPDIARIVL</sequence>
<keyword evidence="1" id="KW-0645">Protease</keyword>
<dbReference type="PANTHER" id="PTHR30217:SF6">
    <property type="entry name" value="TRNA HYDROXYLATION PROTEIN P"/>
    <property type="match status" value="1"/>
</dbReference>
<protein>
    <submittedName>
        <fullName evidence="5">U32 family peptidase</fullName>
    </submittedName>
</protein>
<keyword evidence="2" id="KW-0378">Hydrolase</keyword>
<dbReference type="PROSITE" id="PS01276">
    <property type="entry name" value="PEPTIDASE_U32"/>
    <property type="match status" value="1"/>
</dbReference>
<accession>A0ABP9UCT3</accession>
<dbReference type="InterPro" id="IPR032525">
    <property type="entry name" value="Peptidase_U32_C"/>
</dbReference>
<proteinExistence type="inferred from homology"/>
<dbReference type="Proteomes" id="UP001449582">
    <property type="component" value="Unassembled WGS sequence"/>
</dbReference>
<dbReference type="Gene3D" id="2.40.30.10">
    <property type="entry name" value="Translation factors"/>
    <property type="match status" value="1"/>
</dbReference>
<evidence type="ECO:0000313" key="6">
    <source>
        <dbReference type="Proteomes" id="UP001449582"/>
    </source>
</evidence>
<dbReference type="EMBL" id="BAABQM010000002">
    <property type="protein sequence ID" value="GAA5414554.1"/>
    <property type="molecule type" value="Genomic_DNA"/>
</dbReference>
<name>A0ABP9UCT3_9BACT</name>
<reference evidence="5" key="1">
    <citation type="submission" date="2024-02" db="EMBL/GenBank/DDBJ databases">
        <title>Draft genome sequence of new strains in genus Ureaplasma.</title>
        <authorList>
            <person name="Nakajima Y."/>
            <person name="Segawa T."/>
        </authorList>
    </citation>
    <scope>NUCLEOTIDE SEQUENCE [LARGE SCALE GENOMIC DNA]</scope>
    <source>
        <strain evidence="5">OM1</strain>
    </source>
</reference>